<dbReference type="OrthoDB" id="6717497at2"/>
<dbReference type="RefSeq" id="WP_064611237.1">
    <property type="nucleotide sequence ID" value="NZ_LXHB01000087.1"/>
</dbReference>
<keyword evidence="3" id="KW-1185">Reference proteome</keyword>
<keyword evidence="1" id="KW-0472">Membrane</keyword>
<sequence>MKKGILLGFITLIVVLLIIIILYFKPEIKVKNTEAQNLESKVNEDRRFNKNIADFKKPNSKKLRENNLGQTPPTEHINPEKLFQDINSSETSINYVKIDESGLPPFEIESLKQDYENLNRYGSYSGGVITNEFTKSADFKKALEKNGGIDNILNKLNFVPVDIENILGNNFKLIGADYSGALNKGKFNYIFRYYESYDKRKLEINEMYLNPENNYSIDIYQESINFYLSGIPATLQSLKGNKNQEIYSLDFTIKNRVFSVSGEGFGYSDFLKINSEIVNHTIKNNSEY</sequence>
<dbReference type="AlphaFoldDB" id="A0A198UPH6"/>
<organism evidence="2 3">
    <name type="scientific">Moraxella catarrhalis</name>
    <name type="common">Branhamella catarrhalis</name>
    <dbReference type="NCBI Taxonomy" id="480"/>
    <lineage>
        <taxon>Bacteria</taxon>
        <taxon>Pseudomonadati</taxon>
        <taxon>Pseudomonadota</taxon>
        <taxon>Gammaproteobacteria</taxon>
        <taxon>Moraxellales</taxon>
        <taxon>Moraxellaceae</taxon>
        <taxon>Moraxella</taxon>
    </lineage>
</organism>
<evidence type="ECO:0000256" key="1">
    <source>
        <dbReference type="SAM" id="Phobius"/>
    </source>
</evidence>
<evidence type="ECO:0000313" key="2">
    <source>
        <dbReference type="EMBL" id="OAU98418.1"/>
    </source>
</evidence>
<reference evidence="2 3" key="1">
    <citation type="journal article" date="2016" name="Genome Biol. Evol.">
        <title>Comparative Genomic Analyses of the Moraxella catarrhalis Serosensitive and Seroresistant Lineages Demonstrate Their Independent Evolution.</title>
        <authorList>
            <person name="Earl J.P."/>
            <person name="de Vries S.P."/>
            <person name="Ahmed A."/>
            <person name="Powell E."/>
            <person name="Schultz M.P."/>
            <person name="Hermans P.W."/>
            <person name="Hill D.J."/>
            <person name="Zhou Z."/>
            <person name="Constantinidou C.I."/>
            <person name="Hu F.Z."/>
            <person name="Bootsma H.J."/>
            <person name="Ehrlich G.D."/>
        </authorList>
    </citation>
    <scope>NUCLEOTIDE SEQUENCE [LARGE SCALE GENOMIC DNA]</scope>
    <source>
        <strain evidence="2 3">Z7542</strain>
    </source>
</reference>
<name>A0A198UPH6_MORCA</name>
<gene>
    <name evidence="2" type="ORF">AO384_0002</name>
</gene>
<dbReference type="Proteomes" id="UP000078228">
    <property type="component" value="Unassembled WGS sequence"/>
</dbReference>
<feature type="transmembrane region" description="Helical" evidence="1">
    <location>
        <begin position="6"/>
        <end position="24"/>
    </location>
</feature>
<evidence type="ECO:0000313" key="3">
    <source>
        <dbReference type="Proteomes" id="UP000078228"/>
    </source>
</evidence>
<protein>
    <submittedName>
        <fullName evidence="2">Uncharacterized protein</fullName>
    </submittedName>
</protein>
<comment type="caution">
    <text evidence="2">The sequence shown here is derived from an EMBL/GenBank/DDBJ whole genome shotgun (WGS) entry which is preliminary data.</text>
</comment>
<dbReference type="EMBL" id="LXHC01000001">
    <property type="protein sequence ID" value="OAU98418.1"/>
    <property type="molecule type" value="Genomic_DNA"/>
</dbReference>
<keyword evidence="1" id="KW-0812">Transmembrane</keyword>
<accession>A0A198UPH6</accession>
<dbReference type="PATRIC" id="fig|480.237.peg.1635"/>
<keyword evidence="1" id="KW-1133">Transmembrane helix</keyword>
<proteinExistence type="predicted"/>